<gene>
    <name evidence="3" type="ORF">SAMN04244570_1443</name>
</gene>
<feature type="signal peptide" evidence="1">
    <location>
        <begin position="1"/>
        <end position="29"/>
    </location>
</feature>
<proteinExistence type="predicted"/>
<feature type="domain" description="SLH" evidence="2">
    <location>
        <begin position="27"/>
        <end position="90"/>
    </location>
</feature>
<dbReference type="EMBL" id="FUYJ01000002">
    <property type="protein sequence ID" value="SKA94590.1"/>
    <property type="molecule type" value="Genomic_DNA"/>
</dbReference>
<evidence type="ECO:0000256" key="1">
    <source>
        <dbReference type="SAM" id="SignalP"/>
    </source>
</evidence>
<dbReference type="Proteomes" id="UP000190042">
    <property type="component" value="Unassembled WGS sequence"/>
</dbReference>
<dbReference type="RefSeq" id="WP_009766047.1">
    <property type="nucleotide sequence ID" value="NZ_FUYJ01000002.1"/>
</dbReference>
<dbReference type="PROSITE" id="PS51272">
    <property type="entry name" value="SLH"/>
    <property type="match status" value="2"/>
</dbReference>
<feature type="domain" description="SLH" evidence="2">
    <location>
        <begin position="92"/>
        <end position="158"/>
    </location>
</feature>
<keyword evidence="1" id="KW-0732">Signal</keyword>
<keyword evidence="4" id="KW-1185">Reference proteome</keyword>
<dbReference type="Pfam" id="PF00395">
    <property type="entry name" value="SLH"/>
    <property type="match status" value="2"/>
</dbReference>
<dbReference type="Gene3D" id="2.60.40.10">
    <property type="entry name" value="Immunoglobulins"/>
    <property type="match status" value="1"/>
</dbReference>
<evidence type="ECO:0000313" key="4">
    <source>
        <dbReference type="Proteomes" id="UP000190042"/>
    </source>
</evidence>
<evidence type="ECO:0000259" key="2">
    <source>
        <dbReference type="PROSITE" id="PS51272"/>
    </source>
</evidence>
<feature type="chain" id="PRO_5010531418" evidence="1">
    <location>
        <begin position="30"/>
        <end position="336"/>
    </location>
</feature>
<protein>
    <submittedName>
        <fullName evidence="3">S-layer homology domain-containing protein</fullName>
    </submittedName>
</protein>
<sequence>MSKRYQRFTALAASAALTIPILAPITASAEGFSDIKGSSHESSINALVQKGIISGYADGTYKPNKTLTRSDVVKLMGKWLVSLGFKIPADYQTKRRFSDLTSSSNEELLKYAALVKDHGVFNGQADGKLNPTGDITRENMAIVLIRAYDAIHSTDLLIYVESQPFIKDVGDQELAKSEARPFIDVLDFFDITNPAVSVFNPKNTTTRGQFASFLYKVSTVPVPVQKSGAQQPPVQTPKWNYNGMKTIRLDHGADFTFPEVKAIDDSGKSFAVQFVIKDAAGNTQTVIDTTKSGMYTIKYSVINVAGEKVPDLVIAVWVAPPTSVVDDVGLEIISIT</sequence>
<dbReference type="InterPro" id="IPR013783">
    <property type="entry name" value="Ig-like_fold"/>
</dbReference>
<accession>A0A1T4XYH2</accession>
<name>A0A1T4XYH2_9BACL</name>
<dbReference type="AlphaFoldDB" id="A0A1T4XYH2"/>
<organism evidence="3 4">
    <name type="scientific">Sporosarcina newyorkensis</name>
    <dbReference type="NCBI Taxonomy" id="759851"/>
    <lineage>
        <taxon>Bacteria</taxon>
        <taxon>Bacillati</taxon>
        <taxon>Bacillota</taxon>
        <taxon>Bacilli</taxon>
        <taxon>Bacillales</taxon>
        <taxon>Caryophanaceae</taxon>
        <taxon>Sporosarcina</taxon>
    </lineage>
</organism>
<dbReference type="InterPro" id="IPR001119">
    <property type="entry name" value="SLH_dom"/>
</dbReference>
<reference evidence="4" key="1">
    <citation type="submission" date="2017-02" db="EMBL/GenBank/DDBJ databases">
        <authorList>
            <person name="Varghese N."/>
            <person name="Submissions S."/>
        </authorList>
    </citation>
    <scope>NUCLEOTIDE SEQUENCE [LARGE SCALE GENOMIC DNA]</scope>
    <source>
        <strain evidence="4">DSM 23966</strain>
    </source>
</reference>
<evidence type="ECO:0000313" key="3">
    <source>
        <dbReference type="EMBL" id="SKA94590.1"/>
    </source>
</evidence>